<organism evidence="7 8">
    <name type="scientific">Methyloceanibacter stevinii</name>
    <dbReference type="NCBI Taxonomy" id="1774970"/>
    <lineage>
        <taxon>Bacteria</taxon>
        <taxon>Pseudomonadati</taxon>
        <taxon>Pseudomonadota</taxon>
        <taxon>Alphaproteobacteria</taxon>
        <taxon>Hyphomicrobiales</taxon>
        <taxon>Hyphomicrobiaceae</taxon>
        <taxon>Methyloceanibacter</taxon>
    </lineage>
</organism>
<feature type="transmembrane region" description="Helical" evidence="6">
    <location>
        <begin position="26"/>
        <end position="47"/>
    </location>
</feature>
<dbReference type="STRING" id="1774970.AUC70_13935"/>
<sequence>MAVEDVGQDAGESPRSLQRQIGWRDAFWVASGVPALVLFTMGGVAATSGKASWLVWVAAITVAFIQAFTYAEIAGLFPGKSGGAAIHSAIAWSRYGKLFAPIAVWCNWSAWSVVLSIGAGLGAGYVLNLFFAPDAAITSWQIVLADLGWLKEGLTLRINATFIVAATLLLGCFAIQRGGILRSARVTMLLGIAALVPLILIGIVPLFTGDMPRENFLPLVPLAYDAAGQAVDGSWDKAGWIAVSGALFVALWSANGFETAACYTREFKDPARDTFLALMSSGLLCVGVFTLVPLAFQGSLGIEGMIAPGIRSGMDVGHVLADILGGGLILETIVAVLLILAIMLCIMTAMSGAARTSYQGSVEGWLPRYLSHVNKAGAPTHAMWTDLVLNLGLLLMSDYIFVLAATNVSYMVFTFLYVNAGWIHRLDRPHWVRPYRVPRLLLIAGVLMSFVNMAVAGLGANIWGQGTLLTGFVIVFLAVPFFIYRHYVQDKGVYPENMAEDMHLGPEAGVATRGGLLPYLALAGALAVTLACHLWVSA</sequence>
<feature type="transmembrane region" description="Helical" evidence="6">
    <location>
        <begin position="275"/>
        <end position="296"/>
    </location>
</feature>
<feature type="transmembrane region" description="Helical" evidence="6">
    <location>
        <begin position="440"/>
        <end position="460"/>
    </location>
</feature>
<feature type="transmembrane region" description="Helical" evidence="6">
    <location>
        <begin position="187"/>
        <end position="207"/>
    </location>
</feature>
<proteinExistence type="predicted"/>
<dbReference type="EMBL" id="LPWE01000003">
    <property type="protein sequence ID" value="ODR96879.1"/>
    <property type="molecule type" value="Genomic_DNA"/>
</dbReference>
<evidence type="ECO:0000313" key="8">
    <source>
        <dbReference type="Proteomes" id="UP000094172"/>
    </source>
</evidence>
<accession>A0A1E3VTN2</accession>
<dbReference type="PIRSF" id="PIRSF006060">
    <property type="entry name" value="AA_transporter"/>
    <property type="match status" value="1"/>
</dbReference>
<keyword evidence="2" id="KW-1003">Cell membrane</keyword>
<reference evidence="7 8" key="1">
    <citation type="journal article" date="2016" name="Environ. Microbiol.">
        <title>New Methyloceanibacter diversity from North Sea sediments includes methanotroph containing solely the soluble methane monooxygenase.</title>
        <authorList>
            <person name="Vekeman B."/>
            <person name="Kerckhof F.M."/>
            <person name="Cremers G."/>
            <person name="de Vos P."/>
            <person name="Vandamme P."/>
            <person name="Boon N."/>
            <person name="Op den Camp H.J."/>
            <person name="Heylen K."/>
        </authorList>
    </citation>
    <scope>NUCLEOTIDE SEQUENCE [LARGE SCALE GENOMIC DNA]</scope>
    <source>
        <strain evidence="7 8">R-67176</strain>
    </source>
</reference>
<keyword evidence="3 6" id="KW-0812">Transmembrane</keyword>
<feature type="transmembrane region" description="Helical" evidence="6">
    <location>
        <begin position="53"/>
        <end position="77"/>
    </location>
</feature>
<dbReference type="InterPro" id="IPR002293">
    <property type="entry name" value="AA/rel_permease1"/>
</dbReference>
<dbReference type="GO" id="GO:0005886">
    <property type="term" value="C:plasma membrane"/>
    <property type="evidence" value="ECO:0007669"/>
    <property type="project" value="UniProtKB-SubCell"/>
</dbReference>
<evidence type="ECO:0000313" key="7">
    <source>
        <dbReference type="EMBL" id="ODR96879.1"/>
    </source>
</evidence>
<evidence type="ECO:0000256" key="4">
    <source>
        <dbReference type="ARBA" id="ARBA00022989"/>
    </source>
</evidence>
<dbReference type="Proteomes" id="UP000094172">
    <property type="component" value="Unassembled WGS sequence"/>
</dbReference>
<evidence type="ECO:0000256" key="6">
    <source>
        <dbReference type="SAM" id="Phobius"/>
    </source>
</evidence>
<dbReference type="Gene3D" id="1.20.1740.10">
    <property type="entry name" value="Amino acid/polyamine transporter I"/>
    <property type="match status" value="1"/>
</dbReference>
<dbReference type="AlphaFoldDB" id="A0A1E3VTN2"/>
<evidence type="ECO:0000256" key="1">
    <source>
        <dbReference type="ARBA" id="ARBA00004651"/>
    </source>
</evidence>
<keyword evidence="5 6" id="KW-0472">Membrane</keyword>
<protein>
    <submittedName>
        <fullName evidence="7">Amino acid permease</fullName>
    </submittedName>
</protein>
<evidence type="ECO:0000256" key="2">
    <source>
        <dbReference type="ARBA" id="ARBA00022475"/>
    </source>
</evidence>
<keyword evidence="4 6" id="KW-1133">Transmembrane helix</keyword>
<feature type="transmembrane region" description="Helical" evidence="6">
    <location>
        <begin position="156"/>
        <end position="175"/>
    </location>
</feature>
<comment type="subcellular location">
    <subcellularLocation>
        <location evidence="1">Cell membrane</location>
        <topology evidence="1">Multi-pass membrane protein</topology>
    </subcellularLocation>
</comment>
<dbReference type="RefSeq" id="WP_069443347.1">
    <property type="nucleotide sequence ID" value="NZ_LPWE01000003.1"/>
</dbReference>
<feature type="transmembrane region" description="Helical" evidence="6">
    <location>
        <begin position="516"/>
        <end position="536"/>
    </location>
</feature>
<name>A0A1E3VTN2_9HYPH</name>
<gene>
    <name evidence="7" type="ORF">AUC70_13935</name>
</gene>
<feature type="transmembrane region" description="Helical" evidence="6">
    <location>
        <begin position="240"/>
        <end position="263"/>
    </location>
</feature>
<feature type="transmembrane region" description="Helical" evidence="6">
    <location>
        <begin position="467"/>
        <end position="487"/>
    </location>
</feature>
<evidence type="ECO:0000256" key="3">
    <source>
        <dbReference type="ARBA" id="ARBA00022692"/>
    </source>
</evidence>
<feature type="transmembrane region" description="Helical" evidence="6">
    <location>
        <begin position="323"/>
        <end position="346"/>
    </location>
</feature>
<keyword evidence="8" id="KW-1185">Reference proteome</keyword>
<comment type="caution">
    <text evidence="7">The sequence shown here is derived from an EMBL/GenBank/DDBJ whole genome shotgun (WGS) entry which is preliminary data.</text>
</comment>
<dbReference type="InterPro" id="IPR050367">
    <property type="entry name" value="APC_superfamily"/>
</dbReference>
<feature type="transmembrane region" description="Helical" evidence="6">
    <location>
        <begin position="399"/>
        <end position="420"/>
    </location>
</feature>
<dbReference type="PANTHER" id="PTHR42770">
    <property type="entry name" value="AMINO ACID TRANSPORTER-RELATED"/>
    <property type="match status" value="1"/>
</dbReference>
<evidence type="ECO:0000256" key="5">
    <source>
        <dbReference type="ARBA" id="ARBA00023136"/>
    </source>
</evidence>
<dbReference type="PANTHER" id="PTHR42770:SF11">
    <property type="entry name" value="INNER MEMBRANE TRANSPORT PROTEIN YBAT"/>
    <property type="match status" value="1"/>
</dbReference>
<dbReference type="GO" id="GO:0022857">
    <property type="term" value="F:transmembrane transporter activity"/>
    <property type="evidence" value="ECO:0007669"/>
    <property type="project" value="InterPro"/>
</dbReference>
<dbReference type="Pfam" id="PF13520">
    <property type="entry name" value="AA_permease_2"/>
    <property type="match status" value="1"/>
</dbReference>